<evidence type="ECO:0000313" key="2">
    <source>
        <dbReference type="EMBL" id="KAL0120014.1"/>
    </source>
</evidence>
<sequence>MTEPETETEDETVASEFLDEAKLTIDTDVTDDTTTESDQSNIKYGSAESEAYGAKSYAEPRSEPVKKDGRKTVSDIARLLGAETVEETFPLHEGFPLGGFQLEQQTRTTVGLDRRRRTRIWRSMRAKQPTRVFRKTEKVPRYRRERLWPTVWPCVTRDEVNELEARGKERKRRRDVFPCDPVVDENEILLRERKSDFANRKELGHVRASAMSHPKPKRKTMDRAVGERPGLVDGDYVIVELPTGRVYAYVVLRGLKGMHLLEMSSLRERRNTWKFCFYQAVVALLARTQLRYKYAWSANVDYIYDHAWMLFTHIGTINVRVKQRLDDVVVYNYKYSVEMELVREIKNVVARNVDVGYMENGLRRQIALSRKDPLRVRAELGYQKVADSGYIPVHEDIRELEEWFGELTAQYRDCILRTARFSLAFWQDGFFWYLFNPYRCDEYGFWEDHGRACIVKFCSADSLRRHLMILLLRGHAYEVPRSRFADESDVDVNAGTVHFDVQIFHVSIHCCQLDNLKLLQRGAEQSRRVDDRPSDTLEVEDETDLEEDDEEDDPREPREKVSWLKHCRATTWSKCAPANRKKSAEVSYAVKPRWHQYYVEEPNRLFSLWGETHPTDNVFDEANRGMQTYACYVVCAGMTMITAPEYWSPQTLDAIVVCGDRYYTRSKYEAEMKSASEPDARSSSEYLSDRFEIGEILLEARMLPAVRGKLYAGPSECLWRTLERVLSSYHFAVLTCESACLGLFKFCGTYYMCDVNSYGPPLFRYGHGVAYLLRATSFRKFVTVLVLTISSPERSQFSLNPIEILKIVEMDTAPKSGAETRERVHRFGKLVRKVPGKLPGLVLDRQKKKQIKKVENPND</sequence>
<feature type="region of interest" description="Disordered" evidence="1">
    <location>
        <begin position="1"/>
        <end position="69"/>
    </location>
</feature>
<organism evidence="2 3">
    <name type="scientific">Cardiocondyla obscurior</name>
    <dbReference type="NCBI Taxonomy" id="286306"/>
    <lineage>
        <taxon>Eukaryota</taxon>
        <taxon>Metazoa</taxon>
        <taxon>Ecdysozoa</taxon>
        <taxon>Arthropoda</taxon>
        <taxon>Hexapoda</taxon>
        <taxon>Insecta</taxon>
        <taxon>Pterygota</taxon>
        <taxon>Neoptera</taxon>
        <taxon>Endopterygota</taxon>
        <taxon>Hymenoptera</taxon>
        <taxon>Apocrita</taxon>
        <taxon>Aculeata</taxon>
        <taxon>Formicoidea</taxon>
        <taxon>Formicidae</taxon>
        <taxon>Myrmicinae</taxon>
        <taxon>Cardiocondyla</taxon>
    </lineage>
</organism>
<dbReference type="EMBL" id="JADYXP020000007">
    <property type="protein sequence ID" value="KAL0120014.1"/>
    <property type="molecule type" value="Genomic_DNA"/>
</dbReference>
<feature type="compositionally biased region" description="Basic and acidic residues" evidence="1">
    <location>
        <begin position="524"/>
        <end position="535"/>
    </location>
</feature>
<protein>
    <submittedName>
        <fullName evidence="2">Uncharacterized protein</fullName>
    </submittedName>
</protein>
<name>A0AAW2FZ35_9HYME</name>
<feature type="compositionally biased region" description="Acidic residues" evidence="1">
    <location>
        <begin position="537"/>
        <end position="554"/>
    </location>
</feature>
<dbReference type="PANTHER" id="PTHR40552">
    <property type="entry name" value="AT05186P-RELATED"/>
    <property type="match status" value="1"/>
</dbReference>
<evidence type="ECO:0000256" key="1">
    <source>
        <dbReference type="SAM" id="MobiDB-lite"/>
    </source>
</evidence>
<proteinExistence type="predicted"/>
<comment type="caution">
    <text evidence="2">The sequence shown here is derived from an EMBL/GenBank/DDBJ whole genome shotgun (WGS) entry which is preliminary data.</text>
</comment>
<dbReference type="Proteomes" id="UP001430953">
    <property type="component" value="Unassembled WGS sequence"/>
</dbReference>
<feature type="compositionally biased region" description="Acidic residues" evidence="1">
    <location>
        <begin position="1"/>
        <end position="13"/>
    </location>
</feature>
<accession>A0AAW2FZ35</accession>
<feature type="compositionally biased region" description="Basic and acidic residues" evidence="1">
    <location>
        <begin position="58"/>
        <end position="69"/>
    </location>
</feature>
<keyword evidence="3" id="KW-1185">Reference proteome</keyword>
<evidence type="ECO:0000313" key="3">
    <source>
        <dbReference type="Proteomes" id="UP001430953"/>
    </source>
</evidence>
<gene>
    <name evidence="2" type="ORF">PUN28_007996</name>
</gene>
<feature type="region of interest" description="Disordered" evidence="1">
    <location>
        <begin position="524"/>
        <end position="561"/>
    </location>
</feature>
<dbReference type="PANTHER" id="PTHR40552:SF6">
    <property type="entry name" value="FI09606P-RELATED"/>
    <property type="match status" value="1"/>
</dbReference>
<dbReference type="AlphaFoldDB" id="A0AAW2FZ35"/>
<dbReference type="Gene3D" id="3.90.70.120">
    <property type="match status" value="1"/>
</dbReference>
<reference evidence="2 3" key="1">
    <citation type="submission" date="2023-03" db="EMBL/GenBank/DDBJ databases">
        <title>High recombination rates correlate with genetic variation in Cardiocondyla obscurior ants.</title>
        <authorList>
            <person name="Errbii M."/>
        </authorList>
    </citation>
    <scope>NUCLEOTIDE SEQUENCE [LARGE SCALE GENOMIC DNA]</scope>
    <source>
        <strain evidence="2">Alpha-2009</strain>
        <tissue evidence="2">Whole body</tissue>
    </source>
</reference>